<protein>
    <recommendedName>
        <fullName evidence="4">Terminase small subunit</fullName>
    </recommendedName>
</protein>
<gene>
    <name evidence="3" type="ORF">SDC9_62698</name>
</gene>
<dbReference type="InterPro" id="IPR052404">
    <property type="entry name" value="SPP1-like_terminase"/>
</dbReference>
<dbReference type="PANTHER" id="PTHR41328">
    <property type="entry name" value="TERMINASE SMALL SUBUNIT-RELATED"/>
    <property type="match status" value="1"/>
</dbReference>
<evidence type="ECO:0008006" key="4">
    <source>
        <dbReference type="Google" id="ProtNLM"/>
    </source>
</evidence>
<name>A0A644XJF9_9ZZZZ</name>
<keyword evidence="1" id="KW-1188">Viral release from host cell</keyword>
<comment type="caution">
    <text evidence="3">The sequence shown here is derived from an EMBL/GenBank/DDBJ whole genome shotgun (WGS) entry which is preliminary data.</text>
</comment>
<evidence type="ECO:0000256" key="1">
    <source>
        <dbReference type="ARBA" id="ARBA00022612"/>
    </source>
</evidence>
<keyword evidence="2" id="KW-0231">Viral genome packaging</keyword>
<evidence type="ECO:0000313" key="3">
    <source>
        <dbReference type="EMBL" id="MPM16320.1"/>
    </source>
</evidence>
<dbReference type="GO" id="GO:0051276">
    <property type="term" value="P:chromosome organization"/>
    <property type="evidence" value="ECO:0007669"/>
    <property type="project" value="InterPro"/>
</dbReference>
<evidence type="ECO:0000256" key="2">
    <source>
        <dbReference type="ARBA" id="ARBA00023219"/>
    </source>
</evidence>
<dbReference type="InterPro" id="IPR038713">
    <property type="entry name" value="Terminase_Gp1_N_sf"/>
</dbReference>
<dbReference type="EMBL" id="VSSQ01002590">
    <property type="protein sequence ID" value="MPM16320.1"/>
    <property type="molecule type" value="Genomic_DNA"/>
</dbReference>
<dbReference type="Pfam" id="PF03592">
    <property type="entry name" value="Terminase_2"/>
    <property type="match status" value="1"/>
</dbReference>
<sequence>MTPKQAAFVNEYLIDLNATQAAIRAGYSPTWANKQAHLLIGKNRQIAELIQKGLSERSERVKINADWVVCRLREEAEFQGEGSSPSARVKALELLGRHLGLFPVRGSLSLSLEGQVDVSRGTILEGRRIARRLILEEIRDESLVLPGDEE</sequence>
<dbReference type="Gene3D" id="1.10.10.1400">
    <property type="entry name" value="Terminase, small subunit, N-terminal DNA-binding domain, HTH motif"/>
    <property type="match status" value="1"/>
</dbReference>
<organism evidence="3">
    <name type="scientific">bioreactor metagenome</name>
    <dbReference type="NCBI Taxonomy" id="1076179"/>
    <lineage>
        <taxon>unclassified sequences</taxon>
        <taxon>metagenomes</taxon>
        <taxon>ecological metagenomes</taxon>
    </lineage>
</organism>
<dbReference type="InterPro" id="IPR005335">
    <property type="entry name" value="Terminase_ssu"/>
</dbReference>
<accession>A0A644XJF9</accession>
<dbReference type="AlphaFoldDB" id="A0A644XJF9"/>
<proteinExistence type="predicted"/>
<dbReference type="PANTHER" id="PTHR41328:SF2">
    <property type="entry name" value="TERMINASE SMALL SUBUNIT"/>
    <property type="match status" value="1"/>
</dbReference>
<reference evidence="3" key="1">
    <citation type="submission" date="2019-08" db="EMBL/GenBank/DDBJ databases">
        <authorList>
            <person name="Kucharzyk K."/>
            <person name="Murdoch R.W."/>
            <person name="Higgins S."/>
            <person name="Loffler F."/>
        </authorList>
    </citation>
    <scope>NUCLEOTIDE SEQUENCE</scope>
</reference>